<name>A0A7W9GBW9_9ACTN</name>
<dbReference type="GO" id="GO:0005506">
    <property type="term" value="F:iron ion binding"/>
    <property type="evidence" value="ECO:0007669"/>
    <property type="project" value="InterPro"/>
</dbReference>
<sequence>MSTITRLPRATAAETLALAAVVALPSIAQGPVARRPYAVRLAELADADGRAIRLLARLRAEHGEGPLLVRAPGRGWVMLPLAPRDVRAVLDDRDFTPATRAKRGALGHFQPDGVLITRDPGLRERRRALNDQVLGSGFAPFARVVEEEAATLPRHGLLTWPRFHATHWRIVRRIVLGDGARDDVILTRQLDRLRVDANWSDLRGRRTDVFNAFRRRLAGHLARAEPGSLAAGLARAHASADVHPEGQVPHWLFAFDGAGAAAYRALALAAAHQGPADPRATMLESVRLWPTTTAIVREAVGPTDWDVPDGTTAVIYSPYVNRAEPGDTYRPELWRDGGGEWAGVPFSAGFARCAGEDLVLFTAATHLDAVLRERSVRPSVRLEGALPAMLNHFRLNFAVKAA</sequence>
<evidence type="ECO:0000313" key="2">
    <source>
        <dbReference type="Proteomes" id="UP000579153"/>
    </source>
</evidence>
<dbReference type="RefSeq" id="WP_185074313.1">
    <property type="nucleotide sequence ID" value="NZ_JACHMB010000001.1"/>
</dbReference>
<dbReference type="Proteomes" id="UP000579153">
    <property type="component" value="Unassembled WGS sequence"/>
</dbReference>
<dbReference type="GO" id="GO:0020037">
    <property type="term" value="F:heme binding"/>
    <property type="evidence" value="ECO:0007669"/>
    <property type="project" value="InterPro"/>
</dbReference>
<keyword evidence="2" id="KW-1185">Reference proteome</keyword>
<dbReference type="AlphaFoldDB" id="A0A7W9GBW9"/>
<evidence type="ECO:0000313" key="1">
    <source>
        <dbReference type="EMBL" id="MBB5780930.1"/>
    </source>
</evidence>
<reference evidence="1 2" key="1">
    <citation type="submission" date="2020-08" db="EMBL/GenBank/DDBJ databases">
        <title>Sequencing the genomes of 1000 actinobacteria strains.</title>
        <authorList>
            <person name="Klenk H.-P."/>
        </authorList>
    </citation>
    <scope>NUCLEOTIDE SEQUENCE [LARGE SCALE GENOMIC DNA]</scope>
    <source>
        <strain evidence="1 2">DSM 45507</strain>
    </source>
</reference>
<dbReference type="EMBL" id="JACHMB010000001">
    <property type="protein sequence ID" value="MBB5780930.1"/>
    <property type="molecule type" value="Genomic_DNA"/>
</dbReference>
<organism evidence="1 2">
    <name type="scientific">Nonomuraea jabiensis</name>
    <dbReference type="NCBI Taxonomy" id="882448"/>
    <lineage>
        <taxon>Bacteria</taxon>
        <taxon>Bacillati</taxon>
        <taxon>Actinomycetota</taxon>
        <taxon>Actinomycetes</taxon>
        <taxon>Streptosporangiales</taxon>
        <taxon>Streptosporangiaceae</taxon>
        <taxon>Nonomuraea</taxon>
    </lineage>
</organism>
<dbReference type="SUPFAM" id="SSF48264">
    <property type="entry name" value="Cytochrome P450"/>
    <property type="match status" value="1"/>
</dbReference>
<gene>
    <name evidence="1" type="ORF">HD596_007686</name>
</gene>
<accession>A0A7W9GBW9</accession>
<dbReference type="GO" id="GO:0004497">
    <property type="term" value="F:monooxygenase activity"/>
    <property type="evidence" value="ECO:0007669"/>
    <property type="project" value="InterPro"/>
</dbReference>
<proteinExistence type="predicted"/>
<protein>
    <recommendedName>
        <fullName evidence="3">Cytochrome P450</fullName>
    </recommendedName>
</protein>
<evidence type="ECO:0008006" key="3">
    <source>
        <dbReference type="Google" id="ProtNLM"/>
    </source>
</evidence>
<dbReference type="GO" id="GO:0016705">
    <property type="term" value="F:oxidoreductase activity, acting on paired donors, with incorporation or reduction of molecular oxygen"/>
    <property type="evidence" value="ECO:0007669"/>
    <property type="project" value="InterPro"/>
</dbReference>
<dbReference type="InterPro" id="IPR036396">
    <property type="entry name" value="Cyt_P450_sf"/>
</dbReference>
<dbReference type="Gene3D" id="1.10.630.10">
    <property type="entry name" value="Cytochrome P450"/>
    <property type="match status" value="1"/>
</dbReference>
<comment type="caution">
    <text evidence="1">The sequence shown here is derived from an EMBL/GenBank/DDBJ whole genome shotgun (WGS) entry which is preliminary data.</text>
</comment>